<evidence type="ECO:0000313" key="7">
    <source>
        <dbReference type="Proteomes" id="UP000305675"/>
    </source>
</evidence>
<comment type="similarity">
    <text evidence="1">Belongs to the LysR transcriptional regulatory family.</text>
</comment>
<dbReference type="EMBL" id="SWCJ01000018">
    <property type="protein sequence ID" value="TKB51690.1"/>
    <property type="molecule type" value="Genomic_DNA"/>
</dbReference>
<accession>A0A4U1BJS5</accession>
<dbReference type="SUPFAM" id="SSF53850">
    <property type="entry name" value="Periplasmic binding protein-like II"/>
    <property type="match status" value="1"/>
</dbReference>
<dbReference type="InterPro" id="IPR036390">
    <property type="entry name" value="WH_DNA-bd_sf"/>
</dbReference>
<proteinExistence type="inferred from homology"/>
<dbReference type="Gene3D" id="3.40.190.10">
    <property type="entry name" value="Periplasmic binding protein-like II"/>
    <property type="match status" value="2"/>
</dbReference>
<dbReference type="Pfam" id="PF00126">
    <property type="entry name" value="HTH_1"/>
    <property type="match status" value="1"/>
</dbReference>
<evidence type="ECO:0000256" key="4">
    <source>
        <dbReference type="ARBA" id="ARBA00023163"/>
    </source>
</evidence>
<dbReference type="AlphaFoldDB" id="A0A4U1BJS5"/>
<keyword evidence="3" id="KW-0238">DNA-binding</keyword>
<dbReference type="GO" id="GO:0003700">
    <property type="term" value="F:DNA-binding transcription factor activity"/>
    <property type="evidence" value="ECO:0007669"/>
    <property type="project" value="InterPro"/>
</dbReference>
<evidence type="ECO:0000259" key="5">
    <source>
        <dbReference type="PROSITE" id="PS50931"/>
    </source>
</evidence>
<feature type="domain" description="HTH lysR-type" evidence="5">
    <location>
        <begin position="3"/>
        <end position="60"/>
    </location>
</feature>
<dbReference type="PROSITE" id="PS50931">
    <property type="entry name" value="HTH_LYSR"/>
    <property type="match status" value="1"/>
</dbReference>
<evidence type="ECO:0000313" key="6">
    <source>
        <dbReference type="EMBL" id="TKB51690.1"/>
    </source>
</evidence>
<dbReference type="Pfam" id="PF03466">
    <property type="entry name" value="LysR_substrate"/>
    <property type="match status" value="1"/>
</dbReference>
<dbReference type="SUPFAM" id="SSF46785">
    <property type="entry name" value="Winged helix' DNA-binding domain"/>
    <property type="match status" value="1"/>
</dbReference>
<dbReference type="CDD" id="cd08417">
    <property type="entry name" value="PBP2_Nitroaromatics_like"/>
    <property type="match status" value="1"/>
</dbReference>
<dbReference type="RefSeq" id="WP_136864779.1">
    <property type="nucleotide sequence ID" value="NZ_SWCJ01000018.1"/>
</dbReference>
<dbReference type="InterPro" id="IPR036388">
    <property type="entry name" value="WH-like_DNA-bd_sf"/>
</dbReference>
<evidence type="ECO:0000256" key="3">
    <source>
        <dbReference type="ARBA" id="ARBA00023125"/>
    </source>
</evidence>
<protein>
    <submittedName>
        <fullName evidence="6">LysR family transcriptional regulator</fullName>
    </submittedName>
</protein>
<dbReference type="GO" id="GO:0003677">
    <property type="term" value="F:DNA binding"/>
    <property type="evidence" value="ECO:0007669"/>
    <property type="project" value="UniProtKB-KW"/>
</dbReference>
<dbReference type="InterPro" id="IPR050389">
    <property type="entry name" value="LysR-type_TF"/>
</dbReference>
<dbReference type="InterPro" id="IPR000847">
    <property type="entry name" value="LysR_HTH_N"/>
</dbReference>
<dbReference type="InterPro" id="IPR037402">
    <property type="entry name" value="YidZ_PBP2"/>
</dbReference>
<evidence type="ECO:0000256" key="2">
    <source>
        <dbReference type="ARBA" id="ARBA00023015"/>
    </source>
</evidence>
<reference evidence="6 7" key="1">
    <citation type="submission" date="2019-04" db="EMBL/GenBank/DDBJ databases">
        <authorList>
            <person name="Hwang J.C."/>
        </authorList>
    </citation>
    <scope>NUCLEOTIDE SEQUENCE [LARGE SCALE GENOMIC DNA]</scope>
    <source>
        <strain evidence="6 7">IMCC35002</strain>
    </source>
</reference>
<dbReference type="Gene3D" id="1.10.10.10">
    <property type="entry name" value="Winged helix-like DNA-binding domain superfamily/Winged helix DNA-binding domain"/>
    <property type="match status" value="1"/>
</dbReference>
<organism evidence="6 7">
    <name type="scientific">Ferrimonas aestuarii</name>
    <dbReference type="NCBI Taxonomy" id="2569539"/>
    <lineage>
        <taxon>Bacteria</taxon>
        <taxon>Pseudomonadati</taxon>
        <taxon>Pseudomonadota</taxon>
        <taxon>Gammaproteobacteria</taxon>
        <taxon>Alteromonadales</taxon>
        <taxon>Ferrimonadaceae</taxon>
        <taxon>Ferrimonas</taxon>
    </lineage>
</organism>
<dbReference type="OrthoDB" id="8839911at2"/>
<dbReference type="PRINTS" id="PR00039">
    <property type="entry name" value="HTHLYSR"/>
</dbReference>
<keyword evidence="7" id="KW-1185">Reference proteome</keyword>
<comment type="caution">
    <text evidence="6">The sequence shown here is derived from an EMBL/GenBank/DDBJ whole genome shotgun (WGS) entry which is preliminary data.</text>
</comment>
<dbReference type="PANTHER" id="PTHR30118">
    <property type="entry name" value="HTH-TYPE TRANSCRIPTIONAL REGULATOR LEUO-RELATED"/>
    <property type="match status" value="1"/>
</dbReference>
<dbReference type="Proteomes" id="UP000305675">
    <property type="component" value="Unassembled WGS sequence"/>
</dbReference>
<dbReference type="InterPro" id="IPR005119">
    <property type="entry name" value="LysR_subst-bd"/>
</dbReference>
<gene>
    <name evidence="6" type="ORF">FCL42_17785</name>
</gene>
<evidence type="ECO:0000256" key="1">
    <source>
        <dbReference type="ARBA" id="ARBA00009437"/>
    </source>
</evidence>
<keyword evidence="2" id="KW-0805">Transcription regulation</keyword>
<dbReference type="PANTHER" id="PTHR30118:SF15">
    <property type="entry name" value="TRANSCRIPTIONAL REGULATORY PROTEIN"/>
    <property type="match status" value="1"/>
</dbReference>
<keyword evidence="4" id="KW-0804">Transcription</keyword>
<sequence>MRHNLNQLPVLLALLELKNLTRAAERLHMTQSAVSKTLAQLRQSFNDPLLVRQGQRYLLTPKAEQLQLQLTPLMSGLDGLYHQGEFEPARCQRSFVLASSDYVAQYIFPDIAAEFASQAPLAQIEFQLWQPKRLSGLADDNLDLVSTIIEPIPETCVGISQGQDCLVMLMRQGHPLAGVLSPSLEDYLSLAHLSVTGGGDKDSLIDRHLAEVGLERNLAAKVPFFHGAVALLARSDLVLTTPLHIAAQLAESHGLCIKTLPVALPEHEYYLFWHQRWHHDPAHTWFRELALPYLQGHLQHYLTLGQQRWLPTTG</sequence>
<name>A0A4U1BJS5_9GAMM</name>